<gene>
    <name evidence="2" type="ORF">SAMN02927928_2653</name>
</gene>
<dbReference type="Pfam" id="PF00293">
    <property type="entry name" value="NUDIX"/>
    <property type="match status" value="1"/>
</dbReference>
<dbReference type="EMBL" id="FMTS01000004">
    <property type="protein sequence ID" value="SCW67940.1"/>
    <property type="molecule type" value="Genomic_DNA"/>
</dbReference>
<dbReference type="OrthoDB" id="9761969at2"/>
<dbReference type="PANTHER" id="PTHR43736">
    <property type="entry name" value="ADP-RIBOSE PYROPHOSPHATASE"/>
    <property type="match status" value="1"/>
</dbReference>
<dbReference type="Gene3D" id="3.90.79.10">
    <property type="entry name" value="Nucleoside Triphosphate Pyrophosphohydrolase"/>
    <property type="match status" value="1"/>
</dbReference>
<evidence type="ECO:0000313" key="3">
    <source>
        <dbReference type="Proteomes" id="UP000199150"/>
    </source>
</evidence>
<reference evidence="3" key="1">
    <citation type="submission" date="2016-10" db="EMBL/GenBank/DDBJ databases">
        <authorList>
            <person name="Varghese N."/>
            <person name="Submissions S."/>
        </authorList>
    </citation>
    <scope>NUCLEOTIDE SEQUENCE [LARGE SCALE GENOMIC DNA]</scope>
    <source>
        <strain evidence="3">CGMCC 1.3431</strain>
    </source>
</reference>
<dbReference type="SUPFAM" id="SSF55811">
    <property type="entry name" value="Nudix"/>
    <property type="match status" value="1"/>
</dbReference>
<dbReference type="Gene3D" id="3.40.50.620">
    <property type="entry name" value="HUPs"/>
    <property type="match status" value="1"/>
</dbReference>
<dbReference type="InterPro" id="IPR014729">
    <property type="entry name" value="Rossmann-like_a/b/a_fold"/>
</dbReference>
<dbReference type="InterPro" id="IPR000086">
    <property type="entry name" value="NUDIX_hydrolase_dom"/>
</dbReference>
<keyword evidence="2" id="KW-0378">Hydrolase</keyword>
<dbReference type="CDD" id="cd18873">
    <property type="entry name" value="NUDIX_NadM_like"/>
    <property type="match status" value="1"/>
</dbReference>
<dbReference type="STRING" id="260084.SAMN02927928_2653"/>
<name>A0A1G4SFH9_9CAUL</name>
<dbReference type="PROSITE" id="PS51462">
    <property type="entry name" value="NUDIX"/>
    <property type="match status" value="1"/>
</dbReference>
<protein>
    <submittedName>
        <fullName evidence="2">Bifunctional NMN adenylyltransferase/nudix hydrolase</fullName>
    </submittedName>
</protein>
<dbReference type="RefSeq" id="WP_090648769.1">
    <property type="nucleotide sequence ID" value="NZ_CBCRYE010000002.1"/>
</dbReference>
<dbReference type="Proteomes" id="UP000199150">
    <property type="component" value="Unassembled WGS sequence"/>
</dbReference>
<keyword evidence="3" id="KW-1185">Reference proteome</keyword>
<dbReference type="GO" id="GO:0016787">
    <property type="term" value="F:hydrolase activity"/>
    <property type="evidence" value="ECO:0007669"/>
    <property type="project" value="UniProtKB-KW"/>
</dbReference>
<accession>A0A1G4SFH9</accession>
<dbReference type="GO" id="GO:0016779">
    <property type="term" value="F:nucleotidyltransferase activity"/>
    <property type="evidence" value="ECO:0007669"/>
    <property type="project" value="UniProtKB-KW"/>
</dbReference>
<dbReference type="InterPro" id="IPR015797">
    <property type="entry name" value="NUDIX_hydrolase-like_dom_sf"/>
</dbReference>
<evidence type="ECO:0000313" key="2">
    <source>
        <dbReference type="EMBL" id="SCW67940.1"/>
    </source>
</evidence>
<proteinExistence type="predicted"/>
<evidence type="ECO:0000259" key="1">
    <source>
        <dbReference type="PROSITE" id="PS51462"/>
    </source>
</evidence>
<sequence length="325" mass="35925">MIYEFQHGVVTGAFAPPLAADLARLKEAFRRCGHLHIVLTGTDRAPSTQMPWPAHMREAMLRAALGPLADRADFCHAHDHLYRPDLQGGVCDQVTALLPEDGGGWLGAEDLAHPLANSLAEPERAEQVRAAFLRDGPDAVAAQVPKAVLEMLRAYAATPDFNRLREEQLYIDYYKLSWGVAPYPPIFVTCDTLIQHGRHLLLIKRGGQPGVGLWALPGGFVEPDETLLQSAVREVAEETHLDLTPAHIAEHLVASQVFDYPKRSARGRTITHAFHFRFPEGPLPKVEAADDAAGAHWVAIDDLDAMCGQMFEDHADIIEYFRLEV</sequence>
<organism evidence="2 3">
    <name type="scientific">Asticcacaulis taihuensis</name>
    <dbReference type="NCBI Taxonomy" id="260084"/>
    <lineage>
        <taxon>Bacteria</taxon>
        <taxon>Pseudomonadati</taxon>
        <taxon>Pseudomonadota</taxon>
        <taxon>Alphaproteobacteria</taxon>
        <taxon>Caulobacterales</taxon>
        <taxon>Caulobacteraceae</taxon>
        <taxon>Asticcacaulis</taxon>
    </lineage>
</organism>
<keyword evidence="2" id="KW-0548">Nucleotidyltransferase</keyword>
<keyword evidence="2" id="KW-0808">Transferase</keyword>
<dbReference type="AlphaFoldDB" id="A0A1G4SFH9"/>
<feature type="domain" description="Nudix hydrolase" evidence="1">
    <location>
        <begin position="173"/>
        <end position="325"/>
    </location>
</feature>
<dbReference type="PANTHER" id="PTHR43736:SF1">
    <property type="entry name" value="DIHYDRONEOPTERIN TRIPHOSPHATE DIPHOSPHATASE"/>
    <property type="match status" value="1"/>
</dbReference>